<evidence type="ECO:0000313" key="1">
    <source>
        <dbReference type="EMBL" id="EAA19241.1"/>
    </source>
</evidence>
<evidence type="ECO:0000313" key="2">
    <source>
        <dbReference type="Proteomes" id="UP000008553"/>
    </source>
</evidence>
<gene>
    <name evidence="1" type="ORF">PY06917</name>
</gene>
<protein>
    <submittedName>
        <fullName evidence="1">Uncharacterized protein</fullName>
    </submittedName>
</protein>
<dbReference type="InParanoid" id="Q7R9E5"/>
<proteinExistence type="predicted"/>
<comment type="caution">
    <text evidence="1">The sequence shown here is derived from an EMBL/GenBank/DDBJ whole genome shotgun (WGS) entry which is preliminary data.</text>
</comment>
<organism evidence="1 2">
    <name type="scientific">Plasmodium yoelii yoelii</name>
    <dbReference type="NCBI Taxonomy" id="73239"/>
    <lineage>
        <taxon>Eukaryota</taxon>
        <taxon>Sar</taxon>
        <taxon>Alveolata</taxon>
        <taxon>Apicomplexa</taxon>
        <taxon>Aconoidasida</taxon>
        <taxon>Haemosporida</taxon>
        <taxon>Plasmodiidae</taxon>
        <taxon>Plasmodium</taxon>
        <taxon>Plasmodium (Vinckeia)</taxon>
    </lineage>
</organism>
<keyword evidence="2" id="KW-1185">Reference proteome</keyword>
<sequence length="21" mass="2593">SLSSNHILMIHFLLYIFYFFS</sequence>
<feature type="non-terminal residue" evidence="1">
    <location>
        <position position="1"/>
    </location>
</feature>
<dbReference type="Proteomes" id="UP000008553">
    <property type="component" value="Unassembled WGS sequence"/>
</dbReference>
<dbReference type="PaxDb" id="73239-Q7R9E5"/>
<accession>Q7R9E5</accession>
<reference evidence="1 2" key="1">
    <citation type="journal article" date="2002" name="Nature">
        <title>Genome sequence and comparative analysis of the model rodent malaria parasite Plasmodium yoelii yoelii.</title>
        <authorList>
            <person name="Carlton J.M."/>
            <person name="Angiuoli S.V."/>
            <person name="Suh B.B."/>
            <person name="Kooij T.W."/>
            <person name="Pertea M."/>
            <person name="Silva J.C."/>
            <person name="Ermolaeva M.D."/>
            <person name="Allen J.E."/>
            <person name="Selengut J.D."/>
            <person name="Koo H.L."/>
            <person name="Peterson J.D."/>
            <person name="Pop M."/>
            <person name="Kosack D.S."/>
            <person name="Shumway M.F."/>
            <person name="Bidwell S.L."/>
            <person name="Shallom S.J."/>
            <person name="van Aken S.E."/>
            <person name="Riedmuller S.B."/>
            <person name="Feldblyum T.V."/>
            <person name="Cho J.K."/>
            <person name="Quackenbush J."/>
            <person name="Sedegah M."/>
            <person name="Shoaibi A."/>
            <person name="Cummings L.M."/>
            <person name="Florens L."/>
            <person name="Yates J.R."/>
            <person name="Raine J.D."/>
            <person name="Sinden R.E."/>
            <person name="Harris M.A."/>
            <person name="Cunningham D.A."/>
            <person name="Preiser P.R."/>
            <person name="Bergman L.W."/>
            <person name="Vaidya A.B."/>
            <person name="van Lin L.H."/>
            <person name="Janse C.J."/>
            <person name="Waters A.P."/>
            <person name="Smith H.O."/>
            <person name="White O.R."/>
            <person name="Salzberg S.L."/>
            <person name="Venter J.C."/>
            <person name="Fraser C.M."/>
            <person name="Hoffman S.L."/>
            <person name="Gardner M.J."/>
            <person name="Carucci D.J."/>
        </authorList>
    </citation>
    <scope>NUCLEOTIDE SEQUENCE [LARGE SCALE GENOMIC DNA]</scope>
    <source>
        <strain evidence="1 2">17XNL</strain>
    </source>
</reference>
<dbReference type="EMBL" id="AABL01002427">
    <property type="protein sequence ID" value="EAA19241.1"/>
    <property type="molecule type" value="Genomic_DNA"/>
</dbReference>
<dbReference type="AlphaFoldDB" id="Q7R9E5"/>
<name>Q7R9E5_PLAYO</name>